<dbReference type="PANTHER" id="PTHR11106">
    <property type="entry name" value="GANGLIOSIDE INDUCED DIFFERENTIATION ASSOCIATED PROTEIN 2-RELATED"/>
    <property type="match status" value="1"/>
</dbReference>
<proteinExistence type="predicted"/>
<evidence type="ECO:0000313" key="3">
    <source>
        <dbReference type="Proteomes" id="UP000683428"/>
    </source>
</evidence>
<dbReference type="Pfam" id="PF01661">
    <property type="entry name" value="Macro"/>
    <property type="match status" value="1"/>
</dbReference>
<sequence length="187" mass="19298">MSLSLAPASLGPDRLVVWQGDITALAVAAIVNAANPGLTPGGGVCGAIHRAAGPELAEACRRVAPCPTGEVRLTPGFRLPAPWVIHGVGPVWQGGARGEAEQLAACYRQACQLAAARGFRSLAFPAISCGIYGYPPEAGCALGVREVKRALAAYPVLEKIVLVAFGPDMEACWRHALATADFGKDGE</sequence>
<dbReference type="PROSITE" id="PS51154">
    <property type="entry name" value="MACRO"/>
    <property type="match status" value="1"/>
</dbReference>
<name>A0A975SNW5_9RHOO</name>
<dbReference type="SMART" id="SM00506">
    <property type="entry name" value="A1pp"/>
    <property type="match status" value="1"/>
</dbReference>
<dbReference type="Proteomes" id="UP000683428">
    <property type="component" value="Chromosome"/>
</dbReference>
<evidence type="ECO:0000259" key="1">
    <source>
        <dbReference type="PROSITE" id="PS51154"/>
    </source>
</evidence>
<protein>
    <submittedName>
        <fullName evidence="2">Macro domain-containing protein</fullName>
    </submittedName>
</protein>
<dbReference type="InterPro" id="IPR002589">
    <property type="entry name" value="Macro_dom"/>
</dbReference>
<dbReference type="EMBL" id="CP064782">
    <property type="protein sequence ID" value="QWT49244.1"/>
    <property type="molecule type" value="Genomic_DNA"/>
</dbReference>
<dbReference type="RefSeq" id="WP_216127760.1">
    <property type="nucleotide sequence ID" value="NZ_CP064782.1"/>
</dbReference>
<dbReference type="PANTHER" id="PTHR11106:SF27">
    <property type="entry name" value="MACRO DOMAIN-CONTAINING PROTEIN"/>
    <property type="match status" value="1"/>
</dbReference>
<dbReference type="AlphaFoldDB" id="A0A975SNW5"/>
<evidence type="ECO:0000313" key="2">
    <source>
        <dbReference type="EMBL" id="QWT49244.1"/>
    </source>
</evidence>
<keyword evidence="3" id="KW-1185">Reference proteome</keyword>
<organism evidence="2 3">
    <name type="scientific">Azospira inquinata</name>
    <dbReference type="NCBI Taxonomy" id="2785627"/>
    <lineage>
        <taxon>Bacteria</taxon>
        <taxon>Pseudomonadati</taxon>
        <taxon>Pseudomonadota</taxon>
        <taxon>Betaproteobacteria</taxon>
        <taxon>Rhodocyclales</taxon>
        <taxon>Rhodocyclaceae</taxon>
        <taxon>Azospira</taxon>
    </lineage>
</organism>
<dbReference type="KEGG" id="aiq:Azoinq_01085"/>
<dbReference type="GO" id="GO:0061463">
    <property type="term" value="F:O-acetyl-ADP-ribose deacetylase activity"/>
    <property type="evidence" value="ECO:0007669"/>
    <property type="project" value="TreeGrafter"/>
</dbReference>
<accession>A0A975SNW5</accession>
<gene>
    <name evidence="2" type="ORF">Azoinq_01085</name>
</gene>
<feature type="domain" description="Macro" evidence="1">
    <location>
        <begin position="2"/>
        <end position="181"/>
    </location>
</feature>
<reference evidence="2" key="1">
    <citation type="submission" date="2020-11" db="EMBL/GenBank/DDBJ databases">
        <title>Azospira inquinata sp. nov.</title>
        <authorList>
            <person name="Moe W.M."/>
            <person name="Mikes M.C."/>
        </authorList>
    </citation>
    <scope>NUCLEOTIDE SEQUENCE</scope>
    <source>
        <strain evidence="2">Azo-3</strain>
    </source>
</reference>